<protein>
    <submittedName>
        <fullName evidence="1">Uncharacterized protein</fullName>
    </submittedName>
</protein>
<accession>A0A8T2N7M0</accession>
<comment type="caution">
    <text evidence="1">The sequence shown here is derived from an EMBL/GenBank/DDBJ whole genome shotgun (WGS) entry which is preliminary data.</text>
</comment>
<keyword evidence="2" id="KW-1185">Reference proteome</keyword>
<proteinExistence type="predicted"/>
<dbReference type="AlphaFoldDB" id="A0A8T2N7M0"/>
<name>A0A8T2N7M0_9TELE</name>
<sequence length="121" mass="13414">MAKGVITPLKGVRISVNLALGLFTIAHVSVKSCEEPLQGRAGSKWQRFIQQGQRQSCTRLLRVTEDSSMTRGQPGGVLQGRKDPMIAERTDSIVTPWFGITIMQTLSSLEEADGRQCLYHR</sequence>
<gene>
    <name evidence="1" type="ORF">JZ751_002702</name>
</gene>
<organism evidence="1 2">
    <name type="scientific">Albula glossodonta</name>
    <name type="common">roundjaw bonefish</name>
    <dbReference type="NCBI Taxonomy" id="121402"/>
    <lineage>
        <taxon>Eukaryota</taxon>
        <taxon>Metazoa</taxon>
        <taxon>Chordata</taxon>
        <taxon>Craniata</taxon>
        <taxon>Vertebrata</taxon>
        <taxon>Euteleostomi</taxon>
        <taxon>Actinopterygii</taxon>
        <taxon>Neopterygii</taxon>
        <taxon>Teleostei</taxon>
        <taxon>Albuliformes</taxon>
        <taxon>Albulidae</taxon>
        <taxon>Albula</taxon>
    </lineage>
</organism>
<evidence type="ECO:0000313" key="1">
    <source>
        <dbReference type="EMBL" id="KAG9336355.1"/>
    </source>
</evidence>
<dbReference type="EMBL" id="JAFBMS010000102">
    <property type="protein sequence ID" value="KAG9336355.1"/>
    <property type="molecule type" value="Genomic_DNA"/>
</dbReference>
<reference evidence="1" key="1">
    <citation type="thesis" date="2021" institute="BYU ScholarsArchive" country="Provo, UT, USA">
        <title>Applications of and Algorithms for Genome Assembly and Genomic Analyses with an Emphasis on Marine Teleosts.</title>
        <authorList>
            <person name="Pickett B.D."/>
        </authorList>
    </citation>
    <scope>NUCLEOTIDE SEQUENCE</scope>
    <source>
        <strain evidence="1">HI-2016</strain>
    </source>
</reference>
<dbReference type="Proteomes" id="UP000824540">
    <property type="component" value="Unassembled WGS sequence"/>
</dbReference>
<evidence type="ECO:0000313" key="2">
    <source>
        <dbReference type="Proteomes" id="UP000824540"/>
    </source>
</evidence>